<feature type="transmembrane region" description="Helical" evidence="1">
    <location>
        <begin position="34"/>
        <end position="55"/>
    </location>
</feature>
<dbReference type="OrthoDB" id="7173339at2"/>
<sequence>MLEKPVADHTEDALIREVNDELREEQMMKLWQRYGGVLVVVAIVIVVIVAGYQGWKAYDISTRTSEGGRFQNALQLAQSGDTAAALSAMSALSNDAASGYGMLAQFQEAALLNKQGDAVNAALLYQKIARENIGNVAFSGLANILGIMVEINAGGYDPKALEFRLTSIADDVHPYRYSARELLGIIALEAGDSEKAKAAFTNLSNDDTAPKGLRERAKNLLQRLGA</sequence>
<keyword evidence="4" id="KW-1185">Reference proteome</keyword>
<evidence type="ECO:0000313" key="4">
    <source>
        <dbReference type="Proteomes" id="UP000095347"/>
    </source>
</evidence>
<dbReference type="InterPro" id="IPR018704">
    <property type="entry name" value="SecYEG/CpoB_TPR"/>
</dbReference>
<dbReference type="InterPro" id="IPR011990">
    <property type="entry name" value="TPR-like_helical_dom_sf"/>
</dbReference>
<feature type="domain" description="Ancillary SecYEG translocon subunit/Cell division coordinator CpoB TPR" evidence="2">
    <location>
        <begin position="30"/>
        <end position="204"/>
    </location>
</feature>
<keyword evidence="1" id="KW-1133">Transmembrane helix</keyword>
<keyword evidence="1" id="KW-0472">Membrane</keyword>
<organism evidence="3 4">
    <name type="scientific">Magnetovibrio blakemorei</name>
    <dbReference type="NCBI Taxonomy" id="28181"/>
    <lineage>
        <taxon>Bacteria</taxon>
        <taxon>Pseudomonadati</taxon>
        <taxon>Pseudomonadota</taxon>
        <taxon>Alphaproteobacteria</taxon>
        <taxon>Rhodospirillales</taxon>
        <taxon>Magnetovibrionaceae</taxon>
        <taxon>Magnetovibrio</taxon>
    </lineage>
</organism>
<dbReference type="Pfam" id="PF09976">
    <property type="entry name" value="TPR_21"/>
    <property type="match status" value="1"/>
</dbReference>
<evidence type="ECO:0000313" key="3">
    <source>
        <dbReference type="EMBL" id="OEJ68464.1"/>
    </source>
</evidence>
<proteinExistence type="predicted"/>
<keyword evidence="1" id="KW-0812">Transmembrane</keyword>
<evidence type="ECO:0000259" key="2">
    <source>
        <dbReference type="Pfam" id="PF09976"/>
    </source>
</evidence>
<reference evidence="4" key="1">
    <citation type="submission" date="2016-07" db="EMBL/GenBank/DDBJ databases">
        <authorList>
            <person name="Florea S."/>
            <person name="Webb J.S."/>
            <person name="Jaromczyk J."/>
            <person name="Schardl C.L."/>
        </authorList>
    </citation>
    <scope>NUCLEOTIDE SEQUENCE [LARGE SCALE GENOMIC DNA]</scope>
    <source>
        <strain evidence="4">MV-1</strain>
    </source>
</reference>
<evidence type="ECO:0000256" key="1">
    <source>
        <dbReference type="SAM" id="Phobius"/>
    </source>
</evidence>
<accession>A0A1E5Q9Z8</accession>
<name>A0A1E5Q9Z8_9PROT</name>
<dbReference type="EMBL" id="MCGG01000013">
    <property type="protein sequence ID" value="OEJ68464.1"/>
    <property type="molecule type" value="Genomic_DNA"/>
</dbReference>
<gene>
    <name evidence="3" type="ORF">BEN30_05885</name>
</gene>
<dbReference type="Gene3D" id="1.25.40.10">
    <property type="entry name" value="Tetratricopeptide repeat domain"/>
    <property type="match status" value="1"/>
</dbReference>
<dbReference type="AlphaFoldDB" id="A0A1E5Q9Z8"/>
<dbReference type="Proteomes" id="UP000095347">
    <property type="component" value="Unassembled WGS sequence"/>
</dbReference>
<comment type="caution">
    <text evidence="3">The sequence shown here is derived from an EMBL/GenBank/DDBJ whole genome shotgun (WGS) entry which is preliminary data.</text>
</comment>
<protein>
    <recommendedName>
        <fullName evidence="2">Ancillary SecYEG translocon subunit/Cell division coordinator CpoB TPR domain-containing protein</fullName>
    </recommendedName>
</protein>
<dbReference type="STRING" id="28181.BEN30_05885"/>